<accession>A0A850P3X5</accession>
<comment type="caution">
    <text evidence="1">The sequence shown here is derived from an EMBL/GenBank/DDBJ whole genome shotgun (WGS) entry which is preliminary data.</text>
</comment>
<evidence type="ECO:0000313" key="2">
    <source>
        <dbReference type="Proteomes" id="UP000585665"/>
    </source>
</evidence>
<keyword evidence="2" id="KW-1185">Reference proteome</keyword>
<evidence type="ECO:0000313" key="1">
    <source>
        <dbReference type="EMBL" id="NVN39365.1"/>
    </source>
</evidence>
<sequence length="109" mass="12330">MTIPAHLEWTRKIGGRAIDWALVWPEVEARAAAGQSMLRISADLHIRVETLNTYGALRFQQTKAVSDAPPTRTCACCREKFRPATQFIFRCDGCRSSARQYRNDAQFVA</sequence>
<organism evidence="1 2">
    <name type="scientific">Ameyamaea chiangmaiensis</name>
    <dbReference type="NCBI Taxonomy" id="442969"/>
    <lineage>
        <taxon>Bacteria</taxon>
        <taxon>Pseudomonadati</taxon>
        <taxon>Pseudomonadota</taxon>
        <taxon>Alphaproteobacteria</taxon>
        <taxon>Acetobacterales</taxon>
        <taxon>Acetobacteraceae</taxon>
        <taxon>Ameyamaea</taxon>
    </lineage>
</organism>
<dbReference type="RefSeq" id="WP_176612384.1">
    <property type="nucleotide sequence ID" value="NZ_JABXXR010000007.1"/>
</dbReference>
<name>A0A850P3X5_9PROT</name>
<proteinExistence type="predicted"/>
<protein>
    <submittedName>
        <fullName evidence="1">Uncharacterized protein</fullName>
    </submittedName>
</protein>
<reference evidence="1 2" key="1">
    <citation type="submission" date="2020-06" db="EMBL/GenBank/DDBJ databases">
        <title>Description of novel acetic acid bacteria.</title>
        <authorList>
            <person name="Sombolestani A."/>
        </authorList>
    </citation>
    <scope>NUCLEOTIDE SEQUENCE [LARGE SCALE GENOMIC DNA]</scope>
    <source>
        <strain evidence="1 2">LMG 27010</strain>
    </source>
</reference>
<dbReference type="AlphaFoldDB" id="A0A850P3X5"/>
<dbReference type="Proteomes" id="UP000585665">
    <property type="component" value="Unassembled WGS sequence"/>
</dbReference>
<dbReference type="EMBL" id="JABXXR010000007">
    <property type="protein sequence ID" value="NVN39365.1"/>
    <property type="molecule type" value="Genomic_DNA"/>
</dbReference>
<gene>
    <name evidence="1" type="ORF">HUK82_02130</name>
</gene>